<name>A0A2G9SNU4_AQUCT</name>
<organism evidence="8 9">
    <name type="scientific">Aquarana catesbeiana</name>
    <name type="common">American bullfrog</name>
    <name type="synonym">Rana catesbeiana</name>
    <dbReference type="NCBI Taxonomy" id="8400"/>
    <lineage>
        <taxon>Eukaryota</taxon>
        <taxon>Metazoa</taxon>
        <taxon>Chordata</taxon>
        <taxon>Craniata</taxon>
        <taxon>Vertebrata</taxon>
        <taxon>Euteleostomi</taxon>
        <taxon>Amphibia</taxon>
        <taxon>Batrachia</taxon>
        <taxon>Anura</taxon>
        <taxon>Neobatrachia</taxon>
        <taxon>Ranoidea</taxon>
        <taxon>Ranidae</taxon>
        <taxon>Aquarana</taxon>
    </lineage>
</organism>
<sequence length="136" mass="14538">MVPLIDGSTCQTMYTKAGGSITIQSDQICAGYKEGGKDSCQGDSGGPLVCKVQGVWYQVGVVSLGIGCAKPNFPGIYTQVTAYQAWISKYLNVTFNDVSNITTPTRVCGGSPLLTSSFSHHRWMILVPTILLLTLI</sequence>
<evidence type="ECO:0000313" key="8">
    <source>
        <dbReference type="EMBL" id="PIO41133.1"/>
    </source>
</evidence>
<dbReference type="PANTHER" id="PTHR24253:SF159">
    <property type="entry name" value="SERINE PROTEASE 42"/>
    <property type="match status" value="1"/>
</dbReference>
<evidence type="ECO:0000256" key="6">
    <source>
        <dbReference type="ARBA" id="ARBA00024195"/>
    </source>
</evidence>
<dbReference type="Gene3D" id="2.40.10.10">
    <property type="entry name" value="Trypsin-like serine proteases"/>
    <property type="match status" value="1"/>
</dbReference>
<dbReference type="OrthoDB" id="93664at2759"/>
<dbReference type="EMBL" id="KV923673">
    <property type="protein sequence ID" value="PIO41133.1"/>
    <property type="molecule type" value="Genomic_DNA"/>
</dbReference>
<dbReference type="PROSITE" id="PS50240">
    <property type="entry name" value="TRYPSIN_DOM"/>
    <property type="match status" value="1"/>
</dbReference>
<dbReference type="PANTHER" id="PTHR24253">
    <property type="entry name" value="TRANSMEMBRANE PROTEASE SERINE"/>
    <property type="match status" value="1"/>
</dbReference>
<dbReference type="GO" id="GO:0004252">
    <property type="term" value="F:serine-type endopeptidase activity"/>
    <property type="evidence" value="ECO:0007669"/>
    <property type="project" value="InterPro"/>
</dbReference>
<keyword evidence="5" id="KW-0325">Glycoprotein</keyword>
<evidence type="ECO:0000313" key="9">
    <source>
        <dbReference type="Proteomes" id="UP000228934"/>
    </source>
</evidence>
<dbReference type="InterPro" id="IPR001254">
    <property type="entry name" value="Trypsin_dom"/>
</dbReference>
<dbReference type="SUPFAM" id="SSF50494">
    <property type="entry name" value="Trypsin-like serine proteases"/>
    <property type="match status" value="1"/>
</dbReference>
<evidence type="ECO:0000256" key="1">
    <source>
        <dbReference type="ARBA" id="ARBA00022670"/>
    </source>
</evidence>
<dbReference type="GO" id="GO:0006508">
    <property type="term" value="P:proteolysis"/>
    <property type="evidence" value="ECO:0007669"/>
    <property type="project" value="UniProtKB-KW"/>
</dbReference>
<feature type="domain" description="Peptidase S1" evidence="7">
    <location>
        <begin position="1"/>
        <end position="92"/>
    </location>
</feature>
<gene>
    <name evidence="8" type="ORF">AB205_0216800</name>
</gene>
<evidence type="ECO:0000256" key="5">
    <source>
        <dbReference type="ARBA" id="ARBA00023180"/>
    </source>
</evidence>
<keyword evidence="4" id="KW-1015">Disulfide bond</keyword>
<evidence type="ECO:0000259" key="7">
    <source>
        <dbReference type="PROSITE" id="PS50240"/>
    </source>
</evidence>
<keyword evidence="1" id="KW-0645">Protease</keyword>
<dbReference type="AlphaFoldDB" id="A0A2G9SNU4"/>
<reference evidence="9" key="1">
    <citation type="journal article" date="2017" name="Nat. Commun.">
        <title>The North American bullfrog draft genome provides insight into hormonal regulation of long noncoding RNA.</title>
        <authorList>
            <person name="Hammond S.A."/>
            <person name="Warren R.L."/>
            <person name="Vandervalk B.P."/>
            <person name="Kucuk E."/>
            <person name="Khan H."/>
            <person name="Gibb E.A."/>
            <person name="Pandoh P."/>
            <person name="Kirk H."/>
            <person name="Zhao Y."/>
            <person name="Jones M."/>
            <person name="Mungall A.J."/>
            <person name="Coope R."/>
            <person name="Pleasance S."/>
            <person name="Moore R.A."/>
            <person name="Holt R.A."/>
            <person name="Round J.M."/>
            <person name="Ohora S."/>
            <person name="Walle B.V."/>
            <person name="Veldhoen N."/>
            <person name="Helbing C.C."/>
            <person name="Birol I."/>
        </authorList>
    </citation>
    <scope>NUCLEOTIDE SEQUENCE [LARGE SCALE GENOMIC DNA]</scope>
</reference>
<dbReference type="PROSITE" id="PS00135">
    <property type="entry name" value="TRYPSIN_SER"/>
    <property type="match status" value="1"/>
</dbReference>
<protein>
    <recommendedName>
        <fullName evidence="7">Peptidase S1 domain-containing protein</fullName>
    </recommendedName>
</protein>
<dbReference type="FunFam" id="2.40.10.10:FF:000002">
    <property type="entry name" value="Transmembrane protease serine"/>
    <property type="match status" value="1"/>
</dbReference>
<evidence type="ECO:0000256" key="4">
    <source>
        <dbReference type="ARBA" id="ARBA00023157"/>
    </source>
</evidence>
<keyword evidence="9" id="KW-1185">Reference proteome</keyword>
<keyword evidence="2" id="KW-0732">Signal</keyword>
<comment type="similarity">
    <text evidence="6">Belongs to the peptidase S1 family. CLIP subfamily.</text>
</comment>
<keyword evidence="3" id="KW-0378">Hydrolase</keyword>
<dbReference type="InterPro" id="IPR033116">
    <property type="entry name" value="TRYPSIN_SER"/>
</dbReference>
<dbReference type="InterPro" id="IPR009003">
    <property type="entry name" value="Peptidase_S1_PA"/>
</dbReference>
<dbReference type="Proteomes" id="UP000228934">
    <property type="component" value="Unassembled WGS sequence"/>
</dbReference>
<dbReference type="InterPro" id="IPR043504">
    <property type="entry name" value="Peptidase_S1_PA_chymotrypsin"/>
</dbReference>
<dbReference type="Pfam" id="PF00089">
    <property type="entry name" value="Trypsin"/>
    <property type="match status" value="1"/>
</dbReference>
<proteinExistence type="inferred from homology"/>
<evidence type="ECO:0000256" key="2">
    <source>
        <dbReference type="ARBA" id="ARBA00022729"/>
    </source>
</evidence>
<evidence type="ECO:0000256" key="3">
    <source>
        <dbReference type="ARBA" id="ARBA00022801"/>
    </source>
</evidence>
<dbReference type="CDD" id="cd00190">
    <property type="entry name" value="Tryp_SPc"/>
    <property type="match status" value="1"/>
</dbReference>
<accession>A0A2G9SNU4</accession>